<accession>A0A521BQX7</accession>
<reference evidence="2 3" key="1">
    <citation type="submission" date="2017-05" db="EMBL/GenBank/DDBJ databases">
        <authorList>
            <person name="Varghese N."/>
            <person name="Submissions S."/>
        </authorList>
    </citation>
    <scope>NUCLEOTIDE SEQUENCE [LARGE SCALE GENOMIC DNA]</scope>
    <source>
        <strain evidence="2 3">DSM 27040</strain>
    </source>
</reference>
<evidence type="ECO:0000256" key="1">
    <source>
        <dbReference type="SAM" id="Phobius"/>
    </source>
</evidence>
<sequence length="144" mass="16139">MKKLLKPASIAFYLLMFVLFFIVGVYVPILIGAGKNQMLAGGAIILGWGVMFAGIAFIASFFIVYYVPHKIIVKLNWLFLILLAISYGITHLRYLQRNKKRQQEQRETGQPQKKPTQPILYQTTGINGTTMSVTSTAEATNNPN</sequence>
<evidence type="ECO:0000313" key="2">
    <source>
        <dbReference type="EMBL" id="SMO49556.1"/>
    </source>
</evidence>
<keyword evidence="3" id="KW-1185">Reference proteome</keyword>
<dbReference type="AlphaFoldDB" id="A0A521BQX7"/>
<dbReference type="Pfam" id="PF19554">
    <property type="entry name" value="DUF6077"/>
    <property type="match status" value="1"/>
</dbReference>
<feature type="transmembrane region" description="Helical" evidence="1">
    <location>
        <begin position="43"/>
        <end position="65"/>
    </location>
</feature>
<dbReference type="OrthoDB" id="1435846at2"/>
<dbReference type="RefSeq" id="WP_142532334.1">
    <property type="nucleotide sequence ID" value="NZ_FXTB01000002.1"/>
</dbReference>
<keyword evidence="1" id="KW-1133">Transmembrane helix</keyword>
<name>A0A521BQX7_SACCC</name>
<keyword evidence="1" id="KW-0472">Membrane</keyword>
<dbReference type="InterPro" id="IPR045723">
    <property type="entry name" value="DUF6077"/>
</dbReference>
<dbReference type="Proteomes" id="UP000319040">
    <property type="component" value="Unassembled WGS sequence"/>
</dbReference>
<protein>
    <submittedName>
        <fullName evidence="2">Uncharacterized protein</fullName>
    </submittedName>
</protein>
<feature type="transmembrane region" description="Helical" evidence="1">
    <location>
        <begin position="77"/>
        <end position="95"/>
    </location>
</feature>
<gene>
    <name evidence="2" type="ORF">SAMN06265379_1028</name>
</gene>
<proteinExistence type="predicted"/>
<feature type="transmembrane region" description="Helical" evidence="1">
    <location>
        <begin position="12"/>
        <end position="31"/>
    </location>
</feature>
<keyword evidence="1" id="KW-0812">Transmembrane</keyword>
<evidence type="ECO:0000313" key="3">
    <source>
        <dbReference type="Proteomes" id="UP000319040"/>
    </source>
</evidence>
<organism evidence="2 3">
    <name type="scientific">Saccharicrinis carchari</name>
    <dbReference type="NCBI Taxonomy" id="1168039"/>
    <lineage>
        <taxon>Bacteria</taxon>
        <taxon>Pseudomonadati</taxon>
        <taxon>Bacteroidota</taxon>
        <taxon>Bacteroidia</taxon>
        <taxon>Marinilabiliales</taxon>
        <taxon>Marinilabiliaceae</taxon>
        <taxon>Saccharicrinis</taxon>
    </lineage>
</organism>
<dbReference type="EMBL" id="FXTB01000002">
    <property type="protein sequence ID" value="SMO49556.1"/>
    <property type="molecule type" value="Genomic_DNA"/>
</dbReference>